<dbReference type="InterPro" id="IPR000182">
    <property type="entry name" value="GNAT_dom"/>
</dbReference>
<accession>A0A0C3DGG0</accession>
<gene>
    <name evidence="2" type="ORF">SU60_12640</name>
</gene>
<dbReference type="SUPFAM" id="SSF55729">
    <property type="entry name" value="Acyl-CoA N-acyltransferases (Nat)"/>
    <property type="match status" value="1"/>
</dbReference>
<dbReference type="CDD" id="cd04301">
    <property type="entry name" value="NAT_SF"/>
    <property type="match status" value="1"/>
</dbReference>
<sequence length="158" mass="17762">MISIEKYTPLQHDQACALSVFDEQLAYTVSDIGEMLSCVTSDEIPHLIIQDGQVVGFFVMDLGYADHYDFSPKNAIGVRALLVDHRFQGQGVAKKALYQLADYTKRQFPTFDSLYLTVNCRNITAYQCYLKSGFADTGQLYYGGPVGPQHIMKCELKQ</sequence>
<feature type="domain" description="N-acetyltransferase" evidence="1">
    <location>
        <begin position="2"/>
        <end position="157"/>
    </location>
</feature>
<dbReference type="Proteomes" id="UP000031977">
    <property type="component" value="Unassembled WGS sequence"/>
</dbReference>
<dbReference type="GO" id="GO:0016747">
    <property type="term" value="F:acyltransferase activity, transferring groups other than amino-acyl groups"/>
    <property type="evidence" value="ECO:0007669"/>
    <property type="project" value="InterPro"/>
</dbReference>
<protein>
    <submittedName>
        <fullName evidence="2">Acetyltransferase</fullName>
    </submittedName>
</protein>
<dbReference type="InterPro" id="IPR016181">
    <property type="entry name" value="Acyl_CoA_acyltransferase"/>
</dbReference>
<dbReference type="STRING" id="50718.SU60_12640"/>
<organism evidence="2 3">
    <name type="scientific">Vibrio mytili</name>
    <dbReference type="NCBI Taxonomy" id="50718"/>
    <lineage>
        <taxon>Bacteria</taxon>
        <taxon>Pseudomonadati</taxon>
        <taxon>Pseudomonadota</taxon>
        <taxon>Gammaproteobacteria</taxon>
        <taxon>Vibrionales</taxon>
        <taxon>Vibrionaceae</taxon>
        <taxon>Vibrio</taxon>
    </lineage>
</organism>
<dbReference type="Pfam" id="PF00583">
    <property type="entry name" value="Acetyltransf_1"/>
    <property type="match status" value="1"/>
</dbReference>
<comment type="caution">
    <text evidence="2">The sequence shown here is derived from an EMBL/GenBank/DDBJ whole genome shotgun (WGS) entry which is preliminary data.</text>
</comment>
<evidence type="ECO:0000313" key="3">
    <source>
        <dbReference type="Proteomes" id="UP000031977"/>
    </source>
</evidence>
<dbReference type="EMBL" id="JXOK01000049">
    <property type="protein sequence ID" value="KIN10474.1"/>
    <property type="molecule type" value="Genomic_DNA"/>
</dbReference>
<dbReference type="AlphaFoldDB" id="A0A0C3DGG0"/>
<name>A0A0C3DGG0_9VIBR</name>
<reference evidence="2 3" key="1">
    <citation type="submission" date="2015-01" db="EMBL/GenBank/DDBJ databases">
        <title>Draft genome of Vibrio mytili type strain CAIM 528.</title>
        <authorList>
            <person name="Gonzalez-Castillo A."/>
            <person name="Gomez-Gil B."/>
            <person name="Enciso-Ibarra J."/>
        </authorList>
    </citation>
    <scope>NUCLEOTIDE SEQUENCE [LARGE SCALE GENOMIC DNA]</scope>
    <source>
        <strain evidence="2 3">CAIM 528</strain>
    </source>
</reference>
<keyword evidence="3" id="KW-1185">Reference proteome</keyword>
<proteinExistence type="predicted"/>
<dbReference type="RefSeq" id="WP_041155818.1">
    <property type="nucleotide sequence ID" value="NZ_CBCRVP010000002.1"/>
</dbReference>
<dbReference type="Gene3D" id="3.40.630.30">
    <property type="match status" value="1"/>
</dbReference>
<keyword evidence="2" id="KW-0808">Transferase</keyword>
<dbReference type="OrthoDB" id="8304386at2"/>
<evidence type="ECO:0000313" key="2">
    <source>
        <dbReference type="EMBL" id="KIN10474.1"/>
    </source>
</evidence>
<dbReference type="PROSITE" id="PS51186">
    <property type="entry name" value="GNAT"/>
    <property type="match status" value="1"/>
</dbReference>
<evidence type="ECO:0000259" key="1">
    <source>
        <dbReference type="PROSITE" id="PS51186"/>
    </source>
</evidence>